<dbReference type="Proteomes" id="UP000282654">
    <property type="component" value="Unassembled WGS sequence"/>
</dbReference>
<evidence type="ECO:0000256" key="4">
    <source>
        <dbReference type="ARBA" id="ARBA00023004"/>
    </source>
</evidence>
<dbReference type="RefSeq" id="WP_123928512.1">
    <property type="nucleotide sequence ID" value="NZ_RKRE01000002.1"/>
</dbReference>
<evidence type="ECO:0000256" key="1">
    <source>
        <dbReference type="ARBA" id="ARBA00010643"/>
    </source>
</evidence>
<dbReference type="Gene3D" id="1.10.10.1590">
    <property type="entry name" value="NADH-quinone oxidoreductase subunit E"/>
    <property type="match status" value="1"/>
</dbReference>
<evidence type="ECO:0000256" key="2">
    <source>
        <dbReference type="ARBA" id="ARBA00022714"/>
    </source>
</evidence>
<dbReference type="Gene3D" id="3.40.30.10">
    <property type="entry name" value="Glutaredoxin"/>
    <property type="match status" value="1"/>
</dbReference>
<reference evidence="8 9" key="1">
    <citation type="submission" date="2018-11" db="EMBL/GenBank/DDBJ databases">
        <title>Genomic Encyclopedia of Type Strains, Phase IV (KMG-IV): sequencing the most valuable type-strain genomes for metagenomic binning, comparative biology and taxonomic classification.</title>
        <authorList>
            <person name="Goeker M."/>
        </authorList>
    </citation>
    <scope>NUCLEOTIDE SEQUENCE [LARGE SCALE GENOMIC DNA]</scope>
    <source>
        <strain evidence="8 9">DSM 102936</strain>
    </source>
</reference>
<proteinExistence type="inferred from homology"/>
<name>A0A3N5AP11_9THEO</name>
<dbReference type="InterPro" id="IPR042128">
    <property type="entry name" value="NuoE_dom"/>
</dbReference>
<evidence type="ECO:0000256" key="5">
    <source>
        <dbReference type="ARBA" id="ARBA00023014"/>
    </source>
</evidence>
<comment type="cofactor">
    <cofactor evidence="6">
        <name>[2Fe-2S] cluster</name>
        <dbReference type="ChEBI" id="CHEBI:190135"/>
    </cofactor>
</comment>
<organism evidence="8 9">
    <name type="scientific">Thermodesulfitimonas autotrophica</name>
    <dbReference type="NCBI Taxonomy" id="1894989"/>
    <lineage>
        <taxon>Bacteria</taxon>
        <taxon>Bacillati</taxon>
        <taxon>Bacillota</taxon>
        <taxon>Clostridia</taxon>
        <taxon>Thermoanaerobacterales</taxon>
        <taxon>Thermoanaerobacteraceae</taxon>
        <taxon>Thermodesulfitimonas</taxon>
    </lineage>
</organism>
<dbReference type="PIRSF" id="PIRSF000216">
    <property type="entry name" value="NADH_DH_24kDa"/>
    <property type="match status" value="1"/>
</dbReference>
<feature type="binding site" evidence="7">
    <location>
        <position position="119"/>
    </location>
    <ligand>
        <name>[2Fe-2S] cluster</name>
        <dbReference type="ChEBI" id="CHEBI:190135"/>
    </ligand>
</feature>
<dbReference type="InterPro" id="IPR028431">
    <property type="entry name" value="NADP_DH_HndA-like"/>
</dbReference>
<dbReference type="InterPro" id="IPR002023">
    <property type="entry name" value="NuoE-like"/>
</dbReference>
<keyword evidence="5 7" id="KW-0411">Iron-sulfur</keyword>
<comment type="caution">
    <text evidence="8">The sequence shown here is derived from an EMBL/GenBank/DDBJ whole genome shotgun (WGS) entry which is preliminary data.</text>
</comment>
<dbReference type="EMBL" id="RKRE01000002">
    <property type="protein sequence ID" value="RPF46594.1"/>
    <property type="molecule type" value="Genomic_DNA"/>
</dbReference>
<dbReference type="GO" id="GO:0051537">
    <property type="term" value="F:2 iron, 2 sulfur cluster binding"/>
    <property type="evidence" value="ECO:0007669"/>
    <property type="project" value="UniProtKB-KW"/>
</dbReference>
<dbReference type="GO" id="GO:0046872">
    <property type="term" value="F:metal ion binding"/>
    <property type="evidence" value="ECO:0007669"/>
    <property type="project" value="UniProtKB-KW"/>
</dbReference>
<feature type="binding site" evidence="7">
    <location>
        <position position="123"/>
    </location>
    <ligand>
        <name>[2Fe-2S] cluster</name>
        <dbReference type="ChEBI" id="CHEBI:190135"/>
    </ligand>
</feature>
<feature type="binding site" evidence="7">
    <location>
        <position position="83"/>
    </location>
    <ligand>
        <name>[2Fe-2S] cluster</name>
        <dbReference type="ChEBI" id="CHEBI:190135"/>
    </ligand>
</feature>
<feature type="binding site" evidence="7">
    <location>
        <position position="78"/>
    </location>
    <ligand>
        <name>[2Fe-2S] cluster</name>
        <dbReference type="ChEBI" id="CHEBI:190135"/>
    </ligand>
</feature>
<dbReference type="NCBIfam" id="NF005722">
    <property type="entry name" value="PRK07539.1-2"/>
    <property type="match status" value="1"/>
</dbReference>
<keyword evidence="4 7" id="KW-0408">Iron</keyword>
<dbReference type="InterPro" id="IPR041921">
    <property type="entry name" value="NuoE_N"/>
</dbReference>
<dbReference type="InterPro" id="IPR036249">
    <property type="entry name" value="Thioredoxin-like_sf"/>
</dbReference>
<evidence type="ECO:0000313" key="8">
    <source>
        <dbReference type="EMBL" id="RPF46594.1"/>
    </source>
</evidence>
<dbReference type="PANTHER" id="PTHR43342:SF1">
    <property type="entry name" value="BIFURCATING [FEFE] HYDROGENASE GAMMA SUBUNIT"/>
    <property type="match status" value="1"/>
</dbReference>
<dbReference type="AlphaFoldDB" id="A0A3N5AP11"/>
<sequence length="151" mass="16478">MTSIEARAREITARYRGKEGVLVHILEDLQEEFGYLPEEALAVVAAERGLSLAEIYGVASFYARFYFTPRGKNIIRVCTGTACHVRGASRVLAKLEEGLGLKCGETSPDLKYTLETVSCVGCCALAPVVVVNERTQQVLDPGKVLSVLKKE</sequence>
<keyword evidence="9" id="KW-1185">Reference proteome</keyword>
<comment type="similarity">
    <text evidence="1">Belongs to the complex I 24 kDa subunit family.</text>
</comment>
<gene>
    <name evidence="8" type="ORF">EDD75_0838</name>
</gene>
<dbReference type="SUPFAM" id="SSF52833">
    <property type="entry name" value="Thioredoxin-like"/>
    <property type="match status" value="1"/>
</dbReference>
<evidence type="ECO:0000256" key="3">
    <source>
        <dbReference type="ARBA" id="ARBA00022723"/>
    </source>
</evidence>
<dbReference type="PANTHER" id="PTHR43342">
    <property type="entry name" value="NADH-QUINONE OXIDOREDUCTASE, E SUBUNIT"/>
    <property type="match status" value="1"/>
</dbReference>
<dbReference type="OrthoDB" id="9807941at2"/>
<keyword evidence="2 7" id="KW-0001">2Fe-2S</keyword>
<keyword evidence="3 7" id="KW-0479">Metal-binding</keyword>
<evidence type="ECO:0000256" key="7">
    <source>
        <dbReference type="PIRSR" id="PIRSR000216-1"/>
    </source>
</evidence>
<protein>
    <submittedName>
        <fullName evidence="8">NADH-quinone oxidoreductase subunit E</fullName>
    </submittedName>
</protein>
<evidence type="ECO:0000256" key="6">
    <source>
        <dbReference type="ARBA" id="ARBA00034078"/>
    </source>
</evidence>
<dbReference type="GO" id="GO:0016491">
    <property type="term" value="F:oxidoreductase activity"/>
    <property type="evidence" value="ECO:0007669"/>
    <property type="project" value="InterPro"/>
</dbReference>
<accession>A0A3N5AP11</accession>
<evidence type="ECO:0000313" key="9">
    <source>
        <dbReference type="Proteomes" id="UP000282654"/>
    </source>
</evidence>
<dbReference type="CDD" id="cd03064">
    <property type="entry name" value="TRX_Fd_NuoE"/>
    <property type="match status" value="1"/>
</dbReference>
<dbReference type="Pfam" id="PF01257">
    <property type="entry name" value="2Fe-2S_thioredx"/>
    <property type="match status" value="1"/>
</dbReference>
<comment type="cofactor">
    <cofactor evidence="7">
        <name>[2Fe-2S] cluster</name>
        <dbReference type="ChEBI" id="CHEBI:190135"/>
    </cofactor>
    <text evidence="7">Binds 1 [2Fe-2S] cluster.</text>
</comment>